<dbReference type="AlphaFoldDB" id="A0A0W0VM35"/>
<dbReference type="EMBL" id="LNYK01000016">
    <property type="protein sequence ID" value="KTD21216.1"/>
    <property type="molecule type" value="Genomic_DNA"/>
</dbReference>
<evidence type="ECO:0000313" key="3">
    <source>
        <dbReference type="EMBL" id="KTD21216.1"/>
    </source>
</evidence>
<dbReference type="GO" id="GO:0016020">
    <property type="term" value="C:membrane"/>
    <property type="evidence" value="ECO:0007669"/>
    <property type="project" value="TreeGrafter"/>
</dbReference>
<dbReference type="Proteomes" id="UP000054997">
    <property type="component" value="Unassembled WGS sequence"/>
</dbReference>
<dbReference type="InterPro" id="IPR000407">
    <property type="entry name" value="GDA1_CD39_NTPase"/>
</dbReference>
<dbReference type="RefSeq" id="WP_058529310.1">
    <property type="nucleotide sequence ID" value="NZ_CAAAHZ010000003.1"/>
</dbReference>
<keyword evidence="4" id="KW-1185">Reference proteome</keyword>
<dbReference type="OrthoDB" id="5640341at2"/>
<keyword evidence="1 3" id="KW-0378">Hydrolase</keyword>
<name>A0A0W0VM35_9GAMM</name>
<accession>A0A0W0VM35</accession>
<gene>
    <name evidence="3" type="ORF">Llon_1314</name>
</gene>
<evidence type="ECO:0000313" key="4">
    <source>
        <dbReference type="Proteomes" id="UP000054997"/>
    </source>
</evidence>
<feature type="chain" id="PRO_5006914903" evidence="2">
    <location>
        <begin position="21"/>
        <end position="385"/>
    </location>
</feature>
<evidence type="ECO:0000256" key="1">
    <source>
        <dbReference type="ARBA" id="ARBA00022801"/>
    </source>
</evidence>
<dbReference type="STRING" id="45068.Llon_1314"/>
<proteinExistence type="predicted"/>
<organism evidence="3 4">
    <name type="scientific">Legionella londiniensis</name>
    <dbReference type="NCBI Taxonomy" id="45068"/>
    <lineage>
        <taxon>Bacteria</taxon>
        <taxon>Pseudomonadati</taxon>
        <taxon>Pseudomonadota</taxon>
        <taxon>Gammaproteobacteria</taxon>
        <taxon>Legionellales</taxon>
        <taxon>Legionellaceae</taxon>
        <taxon>Legionella</taxon>
    </lineage>
</organism>
<dbReference type="PATRIC" id="fig|45068.5.peg.1420"/>
<dbReference type="Pfam" id="PF01150">
    <property type="entry name" value="GDA1_CD39"/>
    <property type="match status" value="2"/>
</dbReference>
<dbReference type="PROSITE" id="PS01238">
    <property type="entry name" value="GDA1_CD39_NTPASE"/>
    <property type="match status" value="1"/>
</dbReference>
<protein>
    <submittedName>
        <fullName evidence="3">Ectonucleoside triphosphate diphosphohydrolase I</fullName>
    </submittedName>
</protein>
<feature type="signal peptide" evidence="2">
    <location>
        <begin position="1"/>
        <end position="20"/>
    </location>
</feature>
<comment type="caution">
    <text evidence="3">The sequence shown here is derived from an EMBL/GenBank/DDBJ whole genome shotgun (WGS) entry which is preliminary data.</text>
</comment>
<dbReference type="PANTHER" id="PTHR11782">
    <property type="entry name" value="ADENOSINE/GUANOSINE DIPHOSPHATASE"/>
    <property type="match status" value="1"/>
</dbReference>
<sequence length="385" mass="42913">MFRFVSLFFFIFFLNTTAAADDLNPADTCRQHHCIAVVDAGSTGSRLHIYAFDRDENSNPVNINEVWSKKVKPGFATLAPSPEAINPYLTNLFSDAPSQNMPLFFYATAGMRLLSTTKQAQYYRTLESWFAQQGQWQLVSAKTITGRNEGLYAWLAVNYQTGALTDASKPLSGVLDMGGASVQVALPISNDAGIEPNDLLEFDIYDRHIKLFSHSFLGLGQVVLTYQFLTSPECFANGYELPSGLPGEGDARTCESSVAKLINDVHGVDKIIKPVIANNQVYSWYALGGLPAMASEQSFHFKNNQLTGQKLLEEGDNQFCHQQWEDIQSHYQGHEYVYGYCLFPAYYYALMVDGYGLSSSNEVNYFPALKEADWTLGVVLHQPQT</sequence>
<dbReference type="GO" id="GO:0009134">
    <property type="term" value="P:nucleoside diphosphate catabolic process"/>
    <property type="evidence" value="ECO:0007669"/>
    <property type="project" value="TreeGrafter"/>
</dbReference>
<evidence type="ECO:0000256" key="2">
    <source>
        <dbReference type="SAM" id="SignalP"/>
    </source>
</evidence>
<keyword evidence="2" id="KW-0732">Signal</keyword>
<dbReference type="Gene3D" id="3.30.420.40">
    <property type="match status" value="1"/>
</dbReference>
<dbReference type="Gene3D" id="3.30.420.150">
    <property type="entry name" value="Exopolyphosphatase. Domain 2"/>
    <property type="match status" value="1"/>
</dbReference>
<dbReference type="GO" id="GO:0017110">
    <property type="term" value="F:nucleoside diphosphate phosphatase activity"/>
    <property type="evidence" value="ECO:0007669"/>
    <property type="project" value="TreeGrafter"/>
</dbReference>
<dbReference type="PANTHER" id="PTHR11782:SF83">
    <property type="entry name" value="GUANOSINE-DIPHOSPHATASE"/>
    <property type="match status" value="1"/>
</dbReference>
<reference evidence="3 4" key="1">
    <citation type="submission" date="2015-11" db="EMBL/GenBank/DDBJ databases">
        <title>Genomic analysis of 38 Legionella species identifies large and diverse effector repertoires.</title>
        <authorList>
            <person name="Burstein D."/>
            <person name="Amaro F."/>
            <person name="Zusman T."/>
            <person name="Lifshitz Z."/>
            <person name="Cohen O."/>
            <person name="Gilbert J.A."/>
            <person name="Pupko T."/>
            <person name="Shuman H.A."/>
            <person name="Segal G."/>
        </authorList>
    </citation>
    <scope>NUCLEOTIDE SEQUENCE [LARGE SCALE GENOMIC DNA]</scope>
    <source>
        <strain evidence="3 4">ATCC 49505</strain>
    </source>
</reference>